<proteinExistence type="predicted"/>
<dbReference type="InterPro" id="IPR007612">
    <property type="entry name" value="LOR"/>
</dbReference>
<evidence type="ECO:0000313" key="1">
    <source>
        <dbReference type="EMBL" id="AQP50930.1"/>
    </source>
</evidence>
<dbReference type="Pfam" id="PF04525">
    <property type="entry name" value="LOR"/>
    <property type="match status" value="1"/>
</dbReference>
<dbReference type="OrthoDB" id="572274at2"/>
<dbReference type="Proteomes" id="UP000188235">
    <property type="component" value="Chromosome"/>
</dbReference>
<reference evidence="1 2" key="1">
    <citation type="journal article" date="2008" name="Int. J. Syst. Evol. Microbiol.">
        <title>Tessaracoccus flavescens sp. nov., isolated from marine sediment.</title>
        <authorList>
            <person name="Lee D.W."/>
            <person name="Lee S.D."/>
        </authorList>
    </citation>
    <scope>NUCLEOTIDE SEQUENCE [LARGE SCALE GENOMIC DNA]</scope>
    <source>
        <strain evidence="1 2">SST-39T</strain>
    </source>
</reference>
<dbReference type="AlphaFoldDB" id="A0A1Q2CXW3"/>
<protein>
    <submittedName>
        <fullName evidence="1">Uncharacterized protein</fullName>
    </submittedName>
</protein>
<dbReference type="EMBL" id="CP019607">
    <property type="protein sequence ID" value="AQP50930.1"/>
    <property type="molecule type" value="Genomic_DNA"/>
</dbReference>
<dbReference type="RefSeq" id="WP_077349751.1">
    <property type="nucleotide sequence ID" value="NZ_CP019607.1"/>
</dbReference>
<name>A0A1Q2CXW3_9ACTN</name>
<accession>A0A1Q2CXW3</accession>
<dbReference type="KEGG" id="tfa:BW733_08910"/>
<evidence type="ECO:0000313" key="2">
    <source>
        <dbReference type="Proteomes" id="UP000188235"/>
    </source>
</evidence>
<gene>
    <name evidence="1" type="ORF">BW733_08910</name>
</gene>
<keyword evidence="2" id="KW-1185">Reference proteome</keyword>
<sequence>MQHHPKFYIKQRITMMVNRYEIRAANPDGSEGALIALAQQKRMALKEQVTFYADEAKTQPLFSFKARKVMDLNSGYDITDPDGKPIAFFKKDFGASLLRSTFLLEGPGYEGKGQEENQVVAILRRFVDLPFLPIHFVYHDNQGNQLLRIERQFALRDRYTVTVPDPRIDYRVAAALGVAMDALMGR</sequence>
<organism evidence="1 2">
    <name type="scientific">Tessaracoccus flavescens</name>
    <dbReference type="NCBI Taxonomy" id="399497"/>
    <lineage>
        <taxon>Bacteria</taxon>
        <taxon>Bacillati</taxon>
        <taxon>Actinomycetota</taxon>
        <taxon>Actinomycetes</taxon>
        <taxon>Propionibacteriales</taxon>
        <taxon>Propionibacteriaceae</taxon>
        <taxon>Tessaracoccus</taxon>
    </lineage>
</organism>
<dbReference type="STRING" id="399497.BW733_08910"/>